<reference evidence="18" key="1">
    <citation type="submission" date="2021-02" db="EMBL/GenBank/DDBJ databases">
        <authorList>
            <person name="Dougan E. K."/>
            <person name="Rhodes N."/>
            <person name="Thang M."/>
            <person name="Chan C."/>
        </authorList>
    </citation>
    <scope>NUCLEOTIDE SEQUENCE</scope>
</reference>
<feature type="region of interest" description="Disordered" evidence="16">
    <location>
        <begin position="1"/>
        <end position="36"/>
    </location>
</feature>
<dbReference type="PROSITE" id="PS00108">
    <property type="entry name" value="PROTEIN_KINASE_ST"/>
    <property type="match status" value="1"/>
</dbReference>
<accession>A0A813JZ49</accession>
<evidence type="ECO:0000256" key="1">
    <source>
        <dbReference type="ARBA" id="ARBA00001946"/>
    </source>
</evidence>
<dbReference type="PROSITE" id="PS00107">
    <property type="entry name" value="PROTEIN_KINASE_ATP"/>
    <property type="match status" value="1"/>
</dbReference>
<comment type="caution">
    <text evidence="18">The sequence shown here is derived from an EMBL/GenBank/DDBJ whole genome shotgun (WGS) entry which is preliminary data.</text>
</comment>
<dbReference type="GO" id="GO:0046872">
    <property type="term" value="F:metal ion binding"/>
    <property type="evidence" value="ECO:0007669"/>
    <property type="project" value="UniProtKB-KW"/>
</dbReference>
<dbReference type="InterPro" id="IPR017441">
    <property type="entry name" value="Protein_kinase_ATP_BS"/>
</dbReference>
<comment type="catalytic activity">
    <reaction evidence="12">
        <text>L-threonyl-[protein] + ATP = O-phospho-L-threonyl-[protein] + ADP + H(+)</text>
        <dbReference type="Rhea" id="RHEA:46608"/>
        <dbReference type="Rhea" id="RHEA-COMP:11060"/>
        <dbReference type="Rhea" id="RHEA-COMP:11605"/>
        <dbReference type="ChEBI" id="CHEBI:15378"/>
        <dbReference type="ChEBI" id="CHEBI:30013"/>
        <dbReference type="ChEBI" id="CHEBI:30616"/>
        <dbReference type="ChEBI" id="CHEBI:61977"/>
        <dbReference type="ChEBI" id="CHEBI:456216"/>
        <dbReference type="EC" id="2.7.11.1"/>
    </reaction>
</comment>
<name>A0A813JZ49_POLGL</name>
<feature type="compositionally biased region" description="Low complexity" evidence="16">
    <location>
        <begin position="16"/>
        <end position="33"/>
    </location>
</feature>
<dbReference type="PANTHER" id="PTHR24347">
    <property type="entry name" value="SERINE/THREONINE-PROTEIN KINASE"/>
    <property type="match status" value="1"/>
</dbReference>
<keyword evidence="4" id="KW-0808">Transferase</keyword>
<evidence type="ECO:0000313" key="19">
    <source>
        <dbReference type="Proteomes" id="UP000626109"/>
    </source>
</evidence>
<evidence type="ECO:0000256" key="15">
    <source>
        <dbReference type="RuleBase" id="RU000304"/>
    </source>
</evidence>
<evidence type="ECO:0000256" key="7">
    <source>
        <dbReference type="ARBA" id="ARBA00022741"/>
    </source>
</evidence>
<evidence type="ECO:0000256" key="6">
    <source>
        <dbReference type="ARBA" id="ARBA00022737"/>
    </source>
</evidence>
<evidence type="ECO:0000256" key="5">
    <source>
        <dbReference type="ARBA" id="ARBA00022723"/>
    </source>
</evidence>
<dbReference type="InterPro" id="IPR008271">
    <property type="entry name" value="Ser/Thr_kinase_AS"/>
</dbReference>
<dbReference type="Gene3D" id="3.30.200.20">
    <property type="entry name" value="Phosphorylase Kinase, domain 1"/>
    <property type="match status" value="1"/>
</dbReference>
<dbReference type="EMBL" id="CAJNNW010027095">
    <property type="protein sequence ID" value="CAE8689588.1"/>
    <property type="molecule type" value="Genomic_DNA"/>
</dbReference>
<feature type="binding site" evidence="14">
    <location>
        <position position="98"/>
    </location>
    <ligand>
        <name>ATP</name>
        <dbReference type="ChEBI" id="CHEBI:30616"/>
    </ligand>
</feature>
<evidence type="ECO:0000256" key="13">
    <source>
        <dbReference type="ARBA" id="ARBA00048679"/>
    </source>
</evidence>
<evidence type="ECO:0000259" key="17">
    <source>
        <dbReference type="PROSITE" id="PS50011"/>
    </source>
</evidence>
<dbReference type="GO" id="GO:0005524">
    <property type="term" value="F:ATP binding"/>
    <property type="evidence" value="ECO:0007669"/>
    <property type="project" value="UniProtKB-UniRule"/>
</dbReference>
<protein>
    <recommendedName>
        <fullName evidence="2">non-specific serine/threonine protein kinase</fullName>
        <ecNumber evidence="2">2.7.11.1</ecNumber>
    </recommendedName>
</protein>
<dbReference type="FunFam" id="3.30.200.20:FF:000315">
    <property type="entry name" value="Calcium-dependent protein kinase 3"/>
    <property type="match status" value="1"/>
</dbReference>
<sequence length="395" mass="44425">MAGGEQFASMRSISEPASLTTTSRTPTSSQTARRPARTTIIVDFEADQVVNSVALGINIDNPGDINDFYRIGKKLGEGNFGSVAKAAVKATGAVRAIKTIPIPPTKDERRLDFLRHEIKISKMVDHPSIIKLFEVFENNKKLHLVLELCRNGDLWEYMKSSSAGSSGLSEFDSAVVMQQLLRGVHYMHRSFICHRDLKAQNMLLTFKSKPPTTSTKSQPKTSLGKVAALLATATSTADNKESPFENSIRITDFGLSCNFNHGEKFYRSCGTTSHKSPQVLDKKYDHMCDIWACGVIFYHLMSCQLPFTAEDDEGMKKHIGTGKIQWCDSWTKRSSEAMGFVRELMKYDDRARISAAQALQHRWLKKRIPARKKINIKEPVLQSLRGFRKLNKFKK</sequence>
<evidence type="ECO:0000256" key="11">
    <source>
        <dbReference type="ARBA" id="ARBA00024334"/>
    </source>
</evidence>
<dbReference type="Proteomes" id="UP000626109">
    <property type="component" value="Unassembled WGS sequence"/>
</dbReference>
<keyword evidence="10 14" id="KW-0067">ATP-binding</keyword>
<evidence type="ECO:0000256" key="14">
    <source>
        <dbReference type="PROSITE-ProRule" id="PRU10141"/>
    </source>
</evidence>
<evidence type="ECO:0000256" key="8">
    <source>
        <dbReference type="ARBA" id="ARBA00022777"/>
    </source>
</evidence>
<feature type="non-terminal residue" evidence="18">
    <location>
        <position position="395"/>
    </location>
</feature>
<comment type="catalytic activity">
    <reaction evidence="13">
        <text>L-seryl-[protein] + ATP = O-phospho-L-seryl-[protein] + ADP + H(+)</text>
        <dbReference type="Rhea" id="RHEA:17989"/>
        <dbReference type="Rhea" id="RHEA-COMP:9863"/>
        <dbReference type="Rhea" id="RHEA-COMP:11604"/>
        <dbReference type="ChEBI" id="CHEBI:15378"/>
        <dbReference type="ChEBI" id="CHEBI:29999"/>
        <dbReference type="ChEBI" id="CHEBI:30616"/>
        <dbReference type="ChEBI" id="CHEBI:83421"/>
        <dbReference type="ChEBI" id="CHEBI:456216"/>
        <dbReference type="EC" id="2.7.11.1"/>
    </reaction>
</comment>
<keyword evidence="5" id="KW-0479">Metal-binding</keyword>
<keyword evidence="6" id="KW-0677">Repeat</keyword>
<evidence type="ECO:0000256" key="4">
    <source>
        <dbReference type="ARBA" id="ARBA00022679"/>
    </source>
</evidence>
<evidence type="ECO:0000256" key="3">
    <source>
        <dbReference type="ARBA" id="ARBA00022527"/>
    </source>
</evidence>
<keyword evidence="7 14" id="KW-0547">Nucleotide-binding</keyword>
<dbReference type="AlphaFoldDB" id="A0A813JZ49"/>
<dbReference type="InterPro" id="IPR000719">
    <property type="entry name" value="Prot_kinase_dom"/>
</dbReference>
<dbReference type="Gene3D" id="1.10.510.10">
    <property type="entry name" value="Transferase(Phosphotransferase) domain 1"/>
    <property type="match status" value="1"/>
</dbReference>
<evidence type="ECO:0000313" key="18">
    <source>
        <dbReference type="EMBL" id="CAE8689588.1"/>
    </source>
</evidence>
<organism evidence="18 19">
    <name type="scientific">Polarella glacialis</name>
    <name type="common">Dinoflagellate</name>
    <dbReference type="NCBI Taxonomy" id="89957"/>
    <lineage>
        <taxon>Eukaryota</taxon>
        <taxon>Sar</taxon>
        <taxon>Alveolata</taxon>
        <taxon>Dinophyceae</taxon>
        <taxon>Suessiales</taxon>
        <taxon>Suessiaceae</taxon>
        <taxon>Polarella</taxon>
    </lineage>
</organism>
<dbReference type="GO" id="GO:0004674">
    <property type="term" value="F:protein serine/threonine kinase activity"/>
    <property type="evidence" value="ECO:0007669"/>
    <property type="project" value="UniProtKB-KW"/>
</dbReference>
<evidence type="ECO:0000256" key="9">
    <source>
        <dbReference type="ARBA" id="ARBA00022837"/>
    </source>
</evidence>
<comment type="cofactor">
    <cofactor evidence="1">
        <name>Mg(2+)</name>
        <dbReference type="ChEBI" id="CHEBI:18420"/>
    </cofactor>
</comment>
<evidence type="ECO:0000256" key="12">
    <source>
        <dbReference type="ARBA" id="ARBA00047899"/>
    </source>
</evidence>
<gene>
    <name evidence="18" type="ORF">PGLA2088_LOCUS26517</name>
</gene>
<feature type="domain" description="Protein kinase" evidence="17">
    <location>
        <begin position="69"/>
        <end position="364"/>
    </location>
</feature>
<comment type="similarity">
    <text evidence="11">Belongs to the protein kinase superfamily. Ser/Thr protein kinase family. CDPK subfamily.</text>
</comment>
<dbReference type="SMART" id="SM00220">
    <property type="entry name" value="S_TKc"/>
    <property type="match status" value="1"/>
</dbReference>
<dbReference type="PROSITE" id="PS50011">
    <property type="entry name" value="PROTEIN_KINASE_DOM"/>
    <property type="match status" value="1"/>
</dbReference>
<keyword evidence="8" id="KW-0418">Kinase</keyword>
<proteinExistence type="inferred from homology"/>
<keyword evidence="3 15" id="KW-0723">Serine/threonine-protein kinase</keyword>
<evidence type="ECO:0000256" key="2">
    <source>
        <dbReference type="ARBA" id="ARBA00012513"/>
    </source>
</evidence>
<evidence type="ECO:0000256" key="10">
    <source>
        <dbReference type="ARBA" id="ARBA00022840"/>
    </source>
</evidence>
<keyword evidence="9" id="KW-0106">Calcium</keyword>
<dbReference type="InterPro" id="IPR011009">
    <property type="entry name" value="Kinase-like_dom_sf"/>
</dbReference>
<evidence type="ECO:0000256" key="16">
    <source>
        <dbReference type="SAM" id="MobiDB-lite"/>
    </source>
</evidence>
<dbReference type="Pfam" id="PF00069">
    <property type="entry name" value="Pkinase"/>
    <property type="match status" value="1"/>
</dbReference>
<dbReference type="EC" id="2.7.11.1" evidence="2"/>
<dbReference type="SUPFAM" id="SSF56112">
    <property type="entry name" value="Protein kinase-like (PK-like)"/>
    <property type="match status" value="1"/>
</dbReference>